<dbReference type="OrthoDB" id="9801609at2"/>
<dbReference type="CDD" id="cd03809">
    <property type="entry name" value="GT4_MtfB-like"/>
    <property type="match status" value="1"/>
</dbReference>
<dbReference type="Pfam" id="PF00534">
    <property type="entry name" value="Glycos_transf_1"/>
    <property type="match status" value="1"/>
</dbReference>
<evidence type="ECO:0000313" key="3">
    <source>
        <dbReference type="EMBL" id="ASU33667.1"/>
    </source>
</evidence>
<dbReference type="AlphaFoldDB" id="A0A223NUY0"/>
<keyword evidence="1" id="KW-0808">Transferase</keyword>
<dbReference type="SUPFAM" id="SSF53756">
    <property type="entry name" value="UDP-Glycosyltransferase/glycogen phosphorylase"/>
    <property type="match status" value="1"/>
</dbReference>
<dbReference type="RefSeq" id="WP_094570092.1">
    <property type="nucleotide sequence ID" value="NZ_CP022743.1"/>
</dbReference>
<proteinExistence type="predicted"/>
<protein>
    <recommendedName>
        <fullName evidence="2">Glycosyl transferase family 1 domain-containing protein</fullName>
    </recommendedName>
</protein>
<dbReference type="Proteomes" id="UP000215002">
    <property type="component" value="Chromosome"/>
</dbReference>
<accession>A0A223NUY0</accession>
<keyword evidence="4" id="KW-1185">Reference proteome</keyword>
<feature type="domain" description="Glycosyl transferase family 1" evidence="2">
    <location>
        <begin position="193"/>
        <end position="353"/>
    </location>
</feature>
<evidence type="ECO:0000259" key="2">
    <source>
        <dbReference type="Pfam" id="PF00534"/>
    </source>
</evidence>
<organism evidence="3 4">
    <name type="scientific">Mucilaginibacter xinganensis</name>
    <dbReference type="NCBI Taxonomy" id="1234841"/>
    <lineage>
        <taxon>Bacteria</taxon>
        <taxon>Pseudomonadati</taxon>
        <taxon>Bacteroidota</taxon>
        <taxon>Sphingobacteriia</taxon>
        <taxon>Sphingobacteriales</taxon>
        <taxon>Sphingobacteriaceae</taxon>
        <taxon>Mucilaginibacter</taxon>
    </lineage>
</organism>
<reference evidence="3 4" key="1">
    <citation type="submission" date="2017-08" db="EMBL/GenBank/DDBJ databases">
        <title>Complete genome sequence of Mucilaginibacter sp. strain BJC16-A31.</title>
        <authorList>
            <consortium name="Henan University of Science and Technology"/>
            <person name="You X."/>
        </authorList>
    </citation>
    <scope>NUCLEOTIDE SEQUENCE [LARGE SCALE GENOMIC DNA]</scope>
    <source>
        <strain evidence="3 4">BJC16-A31</strain>
    </source>
</reference>
<dbReference type="KEGG" id="muc:MuYL_1771"/>
<evidence type="ECO:0000256" key="1">
    <source>
        <dbReference type="ARBA" id="ARBA00022679"/>
    </source>
</evidence>
<dbReference type="PANTHER" id="PTHR46401:SF2">
    <property type="entry name" value="GLYCOSYLTRANSFERASE WBBK-RELATED"/>
    <property type="match status" value="1"/>
</dbReference>
<dbReference type="Gene3D" id="3.40.50.2000">
    <property type="entry name" value="Glycogen Phosphorylase B"/>
    <property type="match status" value="2"/>
</dbReference>
<dbReference type="GO" id="GO:0016757">
    <property type="term" value="F:glycosyltransferase activity"/>
    <property type="evidence" value="ECO:0007669"/>
    <property type="project" value="InterPro"/>
</dbReference>
<dbReference type="EMBL" id="CP022743">
    <property type="protein sequence ID" value="ASU33667.1"/>
    <property type="molecule type" value="Genomic_DNA"/>
</dbReference>
<evidence type="ECO:0000313" key="4">
    <source>
        <dbReference type="Proteomes" id="UP000215002"/>
    </source>
</evidence>
<gene>
    <name evidence="3" type="ORF">MuYL_1771</name>
</gene>
<name>A0A223NUY0_9SPHI</name>
<dbReference type="PANTHER" id="PTHR46401">
    <property type="entry name" value="GLYCOSYLTRANSFERASE WBBK-RELATED"/>
    <property type="match status" value="1"/>
</dbReference>
<dbReference type="InterPro" id="IPR001296">
    <property type="entry name" value="Glyco_trans_1"/>
</dbReference>
<sequence length="376" mass="42725">MPKPLTIAVDVRDLQVAKTGTRTYLEELCKEFRKLESNELKFHFIDTGIPVYSGNKKLFKYIEHARHQFWKQLVLPLKAFFKNCDIVFCTDNCVPLLHLGYKTIPVFHDAFCFESPETYGKLWLWLYMKTAVPAAKRSPFVITPTEWSKKQIHHFTKIANDKLLVIYEGPKALKNNDDGEHATTVLGSFSISPQNYILHVGSMFKRKNIPALIEAFAKVKNTGYPGLKLVLAGPKPANYFDSDFKLISDAIESHQLKGSVVLTGYLSDIELSDFYQNALMYVFPSINEGFGIPILEAFKNKLPVLVADNTCLPEVGGDAVLTFNPFDTNDIAEKIKTTLDNLDLRKDLISKGQLRLQFFSWENTAKQLVQVFKKSI</sequence>